<dbReference type="PANTHER" id="PTHR43595">
    <property type="entry name" value="37S RIBOSOMAL PROTEIN S26, MITOCHONDRIAL"/>
    <property type="match status" value="1"/>
</dbReference>
<dbReference type="PIRSF" id="PIRSF000349">
    <property type="entry name" value="SODismutase"/>
    <property type="match status" value="1"/>
</dbReference>
<dbReference type="RefSeq" id="WP_084759052.1">
    <property type="nucleotide sequence ID" value="NZ_CABIXQ010000026.1"/>
</dbReference>
<evidence type="ECO:0000256" key="3">
    <source>
        <dbReference type="ARBA" id="ARBA00022723"/>
    </source>
</evidence>
<evidence type="ECO:0000256" key="2">
    <source>
        <dbReference type="ARBA" id="ARBA00012682"/>
    </source>
</evidence>
<comment type="catalytic activity">
    <reaction evidence="6">
        <text>2 superoxide + 2 H(+) = H2O2 + O2</text>
        <dbReference type="Rhea" id="RHEA:20696"/>
        <dbReference type="ChEBI" id="CHEBI:15378"/>
        <dbReference type="ChEBI" id="CHEBI:15379"/>
        <dbReference type="ChEBI" id="CHEBI:16240"/>
        <dbReference type="ChEBI" id="CHEBI:18421"/>
        <dbReference type="EC" id="1.15.1.1"/>
    </reaction>
</comment>
<feature type="domain" description="Manganese/iron superoxide dismutase C-terminal" evidence="9">
    <location>
        <begin position="127"/>
        <end position="226"/>
    </location>
</feature>
<dbReference type="GO" id="GO:0004784">
    <property type="term" value="F:superoxide dismutase activity"/>
    <property type="evidence" value="ECO:0007669"/>
    <property type="project" value="UniProtKB-EC"/>
</dbReference>
<dbReference type="GO" id="GO:0046872">
    <property type="term" value="F:metal ion binding"/>
    <property type="evidence" value="ECO:0007669"/>
    <property type="project" value="UniProtKB-KW"/>
</dbReference>
<dbReference type="PANTHER" id="PTHR43595:SF2">
    <property type="entry name" value="SMALL RIBOSOMAL SUBUNIT PROTEIN MS42"/>
    <property type="match status" value="1"/>
</dbReference>
<accession>A0A174KHG0</accession>
<dbReference type="InterPro" id="IPR019831">
    <property type="entry name" value="Mn/Fe_SOD_N"/>
</dbReference>
<proteinExistence type="inferred from homology"/>
<dbReference type="InterPro" id="IPR001189">
    <property type="entry name" value="Mn/Fe_SOD"/>
</dbReference>
<keyword evidence="4 6" id="KW-0560">Oxidoreductase</keyword>
<dbReference type="Proteomes" id="UP000095594">
    <property type="component" value="Unassembled WGS sequence"/>
</dbReference>
<comment type="similarity">
    <text evidence="1 6">Belongs to the iron/manganese superoxide dismutase family.</text>
</comment>
<dbReference type="PRINTS" id="PR01703">
    <property type="entry name" value="MNSODISMTASE"/>
</dbReference>
<feature type="binding site" evidence="5">
    <location>
        <position position="56"/>
    </location>
    <ligand>
        <name>Mn(2+)</name>
        <dbReference type="ChEBI" id="CHEBI:29035"/>
    </ligand>
</feature>
<feature type="domain" description="Manganese/iron superoxide dismutase N-terminal" evidence="8">
    <location>
        <begin position="31"/>
        <end position="119"/>
    </location>
</feature>
<evidence type="ECO:0000256" key="1">
    <source>
        <dbReference type="ARBA" id="ARBA00008714"/>
    </source>
</evidence>
<dbReference type="OrthoDB" id="9803125at2"/>
<dbReference type="SUPFAM" id="SSF46609">
    <property type="entry name" value="Fe,Mn superoxide dismutase (SOD), N-terminal domain"/>
    <property type="match status" value="1"/>
</dbReference>
<evidence type="ECO:0000256" key="7">
    <source>
        <dbReference type="SAM" id="SignalP"/>
    </source>
</evidence>
<comment type="function">
    <text evidence="6">Destroys radicals which are normally produced within the cells and which are toxic to biological systems.</text>
</comment>
<dbReference type="SUPFAM" id="SSF54719">
    <property type="entry name" value="Fe,Mn superoxide dismutase (SOD), C-terminal domain"/>
    <property type="match status" value="1"/>
</dbReference>
<dbReference type="EMBL" id="CYZX01000026">
    <property type="protein sequence ID" value="CUP09916.1"/>
    <property type="molecule type" value="Genomic_DNA"/>
</dbReference>
<dbReference type="EC" id="1.15.1.1" evidence="2 6"/>
<evidence type="ECO:0000259" key="9">
    <source>
        <dbReference type="Pfam" id="PF02777"/>
    </source>
</evidence>
<dbReference type="PROSITE" id="PS00088">
    <property type="entry name" value="SOD_MN"/>
    <property type="match status" value="1"/>
</dbReference>
<evidence type="ECO:0000256" key="4">
    <source>
        <dbReference type="ARBA" id="ARBA00023002"/>
    </source>
</evidence>
<feature type="binding site" evidence="5">
    <location>
        <position position="198"/>
    </location>
    <ligand>
        <name>Mn(2+)</name>
        <dbReference type="ChEBI" id="CHEBI:29035"/>
    </ligand>
</feature>
<dbReference type="Gene3D" id="3.55.40.20">
    <property type="entry name" value="Iron/manganese superoxide dismutase, C-terminal domain"/>
    <property type="match status" value="1"/>
</dbReference>
<evidence type="ECO:0000313" key="10">
    <source>
        <dbReference type="EMBL" id="CUP09916.1"/>
    </source>
</evidence>
<dbReference type="Pfam" id="PF02777">
    <property type="entry name" value="Sod_Fe_C"/>
    <property type="match status" value="1"/>
</dbReference>
<keyword evidence="7" id="KW-0732">Signal</keyword>
<dbReference type="FunFam" id="3.55.40.20:FF:000001">
    <property type="entry name" value="Superoxide dismutase"/>
    <property type="match status" value="1"/>
</dbReference>
<evidence type="ECO:0000256" key="6">
    <source>
        <dbReference type="RuleBase" id="RU000414"/>
    </source>
</evidence>
<dbReference type="InterPro" id="IPR019833">
    <property type="entry name" value="Mn/Fe_SOD_BS"/>
</dbReference>
<feature type="binding site" evidence="5">
    <location>
        <position position="111"/>
    </location>
    <ligand>
        <name>Mn(2+)</name>
        <dbReference type="ChEBI" id="CHEBI:29035"/>
    </ligand>
</feature>
<dbReference type="AlphaFoldDB" id="A0A174KHG0"/>
<dbReference type="Gene3D" id="1.10.287.990">
    <property type="entry name" value="Fe,Mn superoxide dismutase (SOD) domain"/>
    <property type="match status" value="1"/>
</dbReference>
<feature type="signal peptide" evidence="7">
    <location>
        <begin position="1"/>
        <end position="24"/>
    </location>
</feature>
<dbReference type="Pfam" id="PF00081">
    <property type="entry name" value="Sod_Fe_N"/>
    <property type="match status" value="1"/>
</dbReference>
<protein>
    <recommendedName>
        <fullName evidence="2 6">Superoxide dismutase</fullName>
        <ecNumber evidence="2 6">1.15.1.1</ecNumber>
    </recommendedName>
</protein>
<evidence type="ECO:0000313" key="11">
    <source>
        <dbReference type="Proteomes" id="UP000095594"/>
    </source>
</evidence>
<keyword evidence="3 5" id="KW-0479">Metal-binding</keyword>
<organism evidence="10 11">
    <name type="scientific">Clostridium disporicum</name>
    <dbReference type="NCBI Taxonomy" id="84024"/>
    <lineage>
        <taxon>Bacteria</taxon>
        <taxon>Bacillati</taxon>
        <taxon>Bacillota</taxon>
        <taxon>Clostridia</taxon>
        <taxon>Eubacteriales</taxon>
        <taxon>Clostridiaceae</taxon>
        <taxon>Clostridium</taxon>
    </lineage>
</organism>
<evidence type="ECO:0000256" key="5">
    <source>
        <dbReference type="PIRSR" id="PIRSR000349-1"/>
    </source>
</evidence>
<dbReference type="InterPro" id="IPR036314">
    <property type="entry name" value="SOD_C_sf"/>
</dbReference>
<dbReference type="InterPro" id="IPR036324">
    <property type="entry name" value="Mn/Fe_SOD_N_sf"/>
</dbReference>
<feature type="binding site" evidence="5">
    <location>
        <position position="194"/>
    </location>
    <ligand>
        <name>Mn(2+)</name>
        <dbReference type="ChEBI" id="CHEBI:29035"/>
    </ligand>
</feature>
<name>A0A174KHG0_9CLOT</name>
<evidence type="ECO:0000259" key="8">
    <source>
        <dbReference type="Pfam" id="PF00081"/>
    </source>
</evidence>
<gene>
    <name evidence="10" type="primary">sodA</name>
    <name evidence="10" type="ORF">ERS852471_02986</name>
</gene>
<reference evidence="10 11" key="1">
    <citation type="submission" date="2015-09" db="EMBL/GenBank/DDBJ databases">
        <authorList>
            <consortium name="Pathogen Informatics"/>
        </authorList>
    </citation>
    <scope>NUCLEOTIDE SEQUENCE [LARGE SCALE GENOMIC DNA]</scope>
    <source>
        <strain evidence="10 11">2789STDY5834856</strain>
    </source>
</reference>
<feature type="chain" id="PRO_5008026149" description="Superoxide dismutase" evidence="7">
    <location>
        <begin position="25"/>
        <end position="235"/>
    </location>
</feature>
<dbReference type="GO" id="GO:0005737">
    <property type="term" value="C:cytoplasm"/>
    <property type="evidence" value="ECO:0007669"/>
    <property type="project" value="TreeGrafter"/>
</dbReference>
<sequence>MKKFLTFLCLFLTFFSLTSSICYGEELEKNKFTLNPLPYEYDALEPYIDKETMIIHHDKHQKAYVDNLNNAISKYPELYSKGLEGLLTNVDSLPSDVKQAIINNAGGVYNHEFFWSIMAPEQPGVPMGNLAKAISKTFGTFDDFKTRFKIAALNRFGSGWAWLVSDKEGNLSIISTANQDTPITQGLIPIIGVDVWEHAYYLKYQNRRGEYIDAWWNTVNWEQAERNYNAVAASR</sequence>
<dbReference type="InterPro" id="IPR019832">
    <property type="entry name" value="Mn/Fe_SOD_C"/>
</dbReference>